<sequence length="164" mass="19381">MSWSLWSMWSTRRHQRRSYKYFILNQHPLCKHQYMMWSLTLTRNDANVNLQNKKPRHRQNPSRKRPYAIADLTSRGLIYNHKFHQKATPVPGFVASFFAWEQCMSCPKCMNIAFAAALMAKPYVGRSRACHMRHLKLTLRPATFLVPGFIGTAWRQIALRETRN</sequence>
<evidence type="ECO:0000313" key="1">
    <source>
        <dbReference type="EMBL" id="KAF2421095.1"/>
    </source>
</evidence>
<proteinExistence type="predicted"/>
<comment type="caution">
    <text evidence="1">The sequence shown here is derived from an EMBL/GenBank/DDBJ whole genome shotgun (WGS) entry which is preliminary data.</text>
</comment>
<keyword evidence="2" id="KW-1185">Reference proteome</keyword>
<reference evidence="1" key="1">
    <citation type="journal article" date="2020" name="Stud. Mycol.">
        <title>101 Dothideomycetes genomes: a test case for predicting lifestyles and emergence of pathogens.</title>
        <authorList>
            <person name="Haridas S."/>
            <person name="Albert R."/>
            <person name="Binder M."/>
            <person name="Bloem J."/>
            <person name="Labutti K."/>
            <person name="Salamov A."/>
            <person name="Andreopoulos B."/>
            <person name="Baker S."/>
            <person name="Barry K."/>
            <person name="Bills G."/>
            <person name="Bluhm B."/>
            <person name="Cannon C."/>
            <person name="Castanera R."/>
            <person name="Culley D."/>
            <person name="Daum C."/>
            <person name="Ezra D."/>
            <person name="Gonzalez J."/>
            <person name="Henrissat B."/>
            <person name="Kuo A."/>
            <person name="Liang C."/>
            <person name="Lipzen A."/>
            <person name="Lutzoni F."/>
            <person name="Magnuson J."/>
            <person name="Mondo S."/>
            <person name="Nolan M."/>
            <person name="Ohm R."/>
            <person name="Pangilinan J."/>
            <person name="Park H.-J."/>
            <person name="Ramirez L."/>
            <person name="Alfaro M."/>
            <person name="Sun H."/>
            <person name="Tritt A."/>
            <person name="Yoshinaga Y."/>
            <person name="Zwiers L.-H."/>
            <person name="Turgeon B."/>
            <person name="Goodwin S."/>
            <person name="Spatafora J."/>
            <person name="Crous P."/>
            <person name="Grigoriev I."/>
        </authorList>
    </citation>
    <scope>NUCLEOTIDE SEQUENCE</scope>
    <source>
        <strain evidence="1">CBS 130266</strain>
    </source>
</reference>
<organism evidence="1 2">
    <name type="scientific">Tothia fuscella</name>
    <dbReference type="NCBI Taxonomy" id="1048955"/>
    <lineage>
        <taxon>Eukaryota</taxon>
        <taxon>Fungi</taxon>
        <taxon>Dikarya</taxon>
        <taxon>Ascomycota</taxon>
        <taxon>Pezizomycotina</taxon>
        <taxon>Dothideomycetes</taxon>
        <taxon>Pleosporomycetidae</taxon>
        <taxon>Venturiales</taxon>
        <taxon>Cylindrosympodiaceae</taxon>
        <taxon>Tothia</taxon>
    </lineage>
</organism>
<protein>
    <submittedName>
        <fullName evidence="1">Uncharacterized protein</fullName>
    </submittedName>
</protein>
<gene>
    <name evidence="1" type="ORF">EJ08DRAFT_522970</name>
</gene>
<dbReference type="AlphaFoldDB" id="A0A9P4TTS6"/>
<accession>A0A9P4TTS6</accession>
<dbReference type="EMBL" id="MU007102">
    <property type="protein sequence ID" value="KAF2421095.1"/>
    <property type="molecule type" value="Genomic_DNA"/>
</dbReference>
<evidence type="ECO:0000313" key="2">
    <source>
        <dbReference type="Proteomes" id="UP000800235"/>
    </source>
</evidence>
<name>A0A9P4TTS6_9PEZI</name>
<dbReference type="Proteomes" id="UP000800235">
    <property type="component" value="Unassembled WGS sequence"/>
</dbReference>